<feature type="compositionally biased region" description="Basic and acidic residues" evidence="1">
    <location>
        <begin position="180"/>
        <end position="190"/>
    </location>
</feature>
<reference evidence="2" key="1">
    <citation type="submission" date="2022-06" db="EMBL/GenBank/DDBJ databases">
        <title>Sequencing the genomes of 1000 actinobacteria strains.</title>
        <authorList>
            <person name="Klenk H.-P."/>
        </authorList>
    </citation>
    <scope>NUCLEOTIDE SEQUENCE</scope>
    <source>
        <strain evidence="2">DSM 46694</strain>
    </source>
</reference>
<dbReference type="InterPro" id="IPR036390">
    <property type="entry name" value="WH_DNA-bd_sf"/>
</dbReference>
<feature type="region of interest" description="Disordered" evidence="1">
    <location>
        <begin position="180"/>
        <end position="264"/>
    </location>
</feature>
<evidence type="ECO:0000256" key="1">
    <source>
        <dbReference type="SAM" id="MobiDB-lite"/>
    </source>
</evidence>
<feature type="region of interest" description="Disordered" evidence="1">
    <location>
        <begin position="378"/>
        <end position="409"/>
    </location>
</feature>
<evidence type="ECO:0000313" key="2">
    <source>
        <dbReference type="EMBL" id="MCP2353013.1"/>
    </source>
</evidence>
<organism evidence="2 3">
    <name type="scientific">Nonomuraea thailandensis</name>
    <dbReference type="NCBI Taxonomy" id="1188745"/>
    <lineage>
        <taxon>Bacteria</taxon>
        <taxon>Bacillati</taxon>
        <taxon>Actinomycetota</taxon>
        <taxon>Actinomycetes</taxon>
        <taxon>Streptosporangiales</taxon>
        <taxon>Streptosporangiaceae</taxon>
        <taxon>Nonomuraea</taxon>
    </lineage>
</organism>
<dbReference type="InterPro" id="IPR036388">
    <property type="entry name" value="WH-like_DNA-bd_sf"/>
</dbReference>
<comment type="caution">
    <text evidence="2">The sequence shown here is derived from an EMBL/GenBank/DDBJ whole genome shotgun (WGS) entry which is preliminary data.</text>
</comment>
<dbReference type="EMBL" id="JAMZEB010000001">
    <property type="protein sequence ID" value="MCP2353013.1"/>
    <property type="molecule type" value="Genomic_DNA"/>
</dbReference>
<feature type="compositionally biased region" description="Basic and acidic residues" evidence="1">
    <location>
        <begin position="209"/>
        <end position="228"/>
    </location>
</feature>
<name>A0A9X2GE42_9ACTN</name>
<protein>
    <submittedName>
        <fullName evidence="2">Uncharacterized protein</fullName>
    </submittedName>
</protein>
<dbReference type="Proteomes" id="UP001139648">
    <property type="component" value="Unassembled WGS sequence"/>
</dbReference>
<dbReference type="Gene3D" id="1.10.10.10">
    <property type="entry name" value="Winged helix-like DNA-binding domain superfamily/Winged helix DNA-binding domain"/>
    <property type="match status" value="1"/>
</dbReference>
<gene>
    <name evidence="2" type="ORF">HD597_000033</name>
</gene>
<proteinExistence type="predicted"/>
<sequence length="456" mass="49474">MTLSRIPLDNLPSGSVKIPLALPRGAAWPIVAQIAALSQRASGCTASIAFLADQSGLSASSVYAALAAAGSWIVTRGRARWLAPLPPQVAWARISYRAAAAVGCRQVDGVWTARRNRSLLLQLYCFLRRDEDAGRLRSQAQLAQDLEVSISATKNLLRTLANDGWISCRPEGRRLRYFTHDSPHLPEADKIGPGLLTRNDQDGSPETIKAADRTQKHDDQTRGEKQDDPPLAAGDVPHRKNAPGGALPRERRIHHSPDAGPPPIRVLGALSAMTALPTEWLARMTERDRERVLAAIEAEISKGRTIAQMTARIRRRLLPWYGVSPRRPEATALTIVRRGYACPRADCEDHLLPSGHPCGACAEIGAEVNQRRLERTSPVLPHGTTTENATSPAYARPRVTEPRHRPRRVDAPAVARVDAGGPDGPAARARALLMATSPKFAAAQRRARRAPMAAVG</sequence>
<accession>A0A9X2GE42</accession>
<dbReference type="RefSeq" id="WP_253739375.1">
    <property type="nucleotide sequence ID" value="NZ_BAABKA010000106.1"/>
</dbReference>
<dbReference type="AlphaFoldDB" id="A0A9X2GE42"/>
<keyword evidence="3" id="KW-1185">Reference proteome</keyword>
<evidence type="ECO:0000313" key="3">
    <source>
        <dbReference type="Proteomes" id="UP001139648"/>
    </source>
</evidence>
<dbReference type="SUPFAM" id="SSF46785">
    <property type="entry name" value="Winged helix' DNA-binding domain"/>
    <property type="match status" value="1"/>
</dbReference>